<feature type="coiled-coil region" evidence="1">
    <location>
        <begin position="165"/>
        <end position="206"/>
    </location>
</feature>
<dbReference type="EMBL" id="JBBJBU010000016">
    <property type="protein sequence ID" value="KAK7202585.1"/>
    <property type="molecule type" value="Genomic_DNA"/>
</dbReference>
<feature type="compositionally biased region" description="Low complexity" evidence="2">
    <location>
        <begin position="152"/>
        <end position="161"/>
    </location>
</feature>
<evidence type="ECO:0000313" key="4">
    <source>
        <dbReference type="Proteomes" id="UP001498771"/>
    </source>
</evidence>
<feature type="compositionally biased region" description="Low complexity" evidence="2">
    <location>
        <begin position="91"/>
        <end position="103"/>
    </location>
</feature>
<keyword evidence="1" id="KW-0175">Coiled coil</keyword>
<evidence type="ECO:0000313" key="3">
    <source>
        <dbReference type="EMBL" id="KAK7202585.1"/>
    </source>
</evidence>
<feature type="compositionally biased region" description="Low complexity" evidence="2">
    <location>
        <begin position="135"/>
        <end position="144"/>
    </location>
</feature>
<comment type="caution">
    <text evidence="3">The sequence shown here is derived from an EMBL/GenBank/DDBJ whole genome shotgun (WGS) entry which is preliminary data.</text>
</comment>
<evidence type="ECO:0000256" key="1">
    <source>
        <dbReference type="SAM" id="Coils"/>
    </source>
</evidence>
<evidence type="ECO:0000256" key="2">
    <source>
        <dbReference type="SAM" id="MobiDB-lite"/>
    </source>
</evidence>
<proteinExistence type="predicted"/>
<feature type="compositionally biased region" description="Low complexity" evidence="2">
    <location>
        <begin position="9"/>
        <end position="31"/>
    </location>
</feature>
<dbReference type="Proteomes" id="UP001498771">
    <property type="component" value="Unassembled WGS sequence"/>
</dbReference>
<accession>A0ABR1EYA6</accession>
<dbReference type="RefSeq" id="XP_064765618.1">
    <property type="nucleotide sequence ID" value="XM_064913744.1"/>
</dbReference>
<gene>
    <name evidence="3" type="ORF">BZA70DRAFT_285437</name>
</gene>
<evidence type="ECO:0008006" key="5">
    <source>
        <dbReference type="Google" id="ProtNLM"/>
    </source>
</evidence>
<sequence>MSSHRGRVRSPSPLSSASSAASSRRTSFQSAVTSASTVFDPGPGALAPVQMPTRLPSQPSSVQIYDTLEKEQEAIVNRLQRELSLLREEQTQLAASAQQRARSPIAPSPRHRRTDSSSSSLSITRAGAPVRSDSDQSSAQIQRRSSSRRSVESGSGLSSADDMYLASLRKENDALKRKLADMAKALGDKENELEALRATLDKIRIDSESAVAD</sequence>
<name>A0ABR1EYA6_9ASCO</name>
<reference evidence="3 4" key="1">
    <citation type="submission" date="2024-03" db="EMBL/GenBank/DDBJ databases">
        <title>Genome-scale model development and genomic sequencing of the oleaginous clade Lipomyces.</title>
        <authorList>
            <consortium name="Lawrence Berkeley National Laboratory"/>
            <person name="Czajka J.J."/>
            <person name="Han Y."/>
            <person name="Kim J."/>
            <person name="Mondo S.J."/>
            <person name="Hofstad B.A."/>
            <person name="Robles A."/>
            <person name="Haridas S."/>
            <person name="Riley R."/>
            <person name="LaButti K."/>
            <person name="Pangilinan J."/>
            <person name="Andreopoulos W."/>
            <person name="Lipzen A."/>
            <person name="Yan J."/>
            <person name="Wang M."/>
            <person name="Ng V."/>
            <person name="Grigoriev I.V."/>
            <person name="Spatafora J.W."/>
            <person name="Magnuson J.K."/>
            <person name="Baker S.E."/>
            <person name="Pomraning K.R."/>
        </authorList>
    </citation>
    <scope>NUCLEOTIDE SEQUENCE [LARGE SCALE GENOMIC DNA]</scope>
    <source>
        <strain evidence="3 4">Phaff 52-87</strain>
    </source>
</reference>
<feature type="compositionally biased region" description="Polar residues" evidence="2">
    <location>
        <begin position="55"/>
        <end position="64"/>
    </location>
</feature>
<keyword evidence="4" id="KW-1185">Reference proteome</keyword>
<dbReference type="GeneID" id="90039256"/>
<feature type="region of interest" description="Disordered" evidence="2">
    <location>
        <begin position="90"/>
        <end position="163"/>
    </location>
</feature>
<feature type="region of interest" description="Disordered" evidence="2">
    <location>
        <begin position="1"/>
        <end position="66"/>
    </location>
</feature>
<organism evidence="3 4">
    <name type="scientific">Myxozyma melibiosi</name>
    <dbReference type="NCBI Taxonomy" id="54550"/>
    <lineage>
        <taxon>Eukaryota</taxon>
        <taxon>Fungi</taxon>
        <taxon>Dikarya</taxon>
        <taxon>Ascomycota</taxon>
        <taxon>Saccharomycotina</taxon>
        <taxon>Lipomycetes</taxon>
        <taxon>Lipomycetales</taxon>
        <taxon>Lipomycetaceae</taxon>
        <taxon>Myxozyma</taxon>
    </lineage>
</organism>
<protein>
    <recommendedName>
        <fullName evidence="5">GDP/GTP exchange factor Sec2 N-terminal domain-containing protein</fullName>
    </recommendedName>
</protein>